<feature type="compositionally biased region" description="Basic and acidic residues" evidence="1">
    <location>
        <begin position="82"/>
        <end position="93"/>
    </location>
</feature>
<dbReference type="AlphaFoldDB" id="A0A9R1XIN0"/>
<organism evidence="2 3">
    <name type="scientific">Lactuca sativa</name>
    <name type="common">Garden lettuce</name>
    <dbReference type="NCBI Taxonomy" id="4236"/>
    <lineage>
        <taxon>Eukaryota</taxon>
        <taxon>Viridiplantae</taxon>
        <taxon>Streptophyta</taxon>
        <taxon>Embryophyta</taxon>
        <taxon>Tracheophyta</taxon>
        <taxon>Spermatophyta</taxon>
        <taxon>Magnoliopsida</taxon>
        <taxon>eudicotyledons</taxon>
        <taxon>Gunneridae</taxon>
        <taxon>Pentapetalae</taxon>
        <taxon>asterids</taxon>
        <taxon>campanulids</taxon>
        <taxon>Asterales</taxon>
        <taxon>Asteraceae</taxon>
        <taxon>Cichorioideae</taxon>
        <taxon>Cichorieae</taxon>
        <taxon>Lactucinae</taxon>
        <taxon>Lactuca</taxon>
    </lineage>
</organism>
<proteinExistence type="predicted"/>
<feature type="region of interest" description="Disordered" evidence="1">
    <location>
        <begin position="150"/>
        <end position="193"/>
    </location>
</feature>
<reference evidence="2 3" key="1">
    <citation type="journal article" date="2017" name="Nat. Commun.">
        <title>Genome assembly with in vitro proximity ligation data and whole-genome triplication in lettuce.</title>
        <authorList>
            <person name="Reyes-Chin-Wo S."/>
            <person name="Wang Z."/>
            <person name="Yang X."/>
            <person name="Kozik A."/>
            <person name="Arikit S."/>
            <person name="Song C."/>
            <person name="Xia L."/>
            <person name="Froenicke L."/>
            <person name="Lavelle D.O."/>
            <person name="Truco M.J."/>
            <person name="Xia R."/>
            <person name="Zhu S."/>
            <person name="Xu C."/>
            <person name="Xu H."/>
            <person name="Xu X."/>
            <person name="Cox K."/>
            <person name="Korf I."/>
            <person name="Meyers B.C."/>
            <person name="Michelmore R.W."/>
        </authorList>
    </citation>
    <scope>NUCLEOTIDE SEQUENCE [LARGE SCALE GENOMIC DNA]</scope>
    <source>
        <strain evidence="3">cv. Salinas</strain>
        <tissue evidence="2">Seedlings</tissue>
    </source>
</reference>
<name>A0A9R1XIN0_LACSA</name>
<protein>
    <submittedName>
        <fullName evidence="2">Uncharacterized protein</fullName>
    </submittedName>
</protein>
<feature type="region of interest" description="Disordered" evidence="1">
    <location>
        <begin position="70"/>
        <end position="104"/>
    </location>
</feature>
<dbReference type="EMBL" id="NBSK02000004">
    <property type="protein sequence ID" value="KAJ0209222.1"/>
    <property type="molecule type" value="Genomic_DNA"/>
</dbReference>
<accession>A0A9R1XIN0</accession>
<evidence type="ECO:0000313" key="3">
    <source>
        <dbReference type="Proteomes" id="UP000235145"/>
    </source>
</evidence>
<sequence>MESREYKVSLMDLDDELLEKELAFLQESNPNQFILHLEEKFDAEKDLKEMERLIEEADYQETIKIVGTSPTRRVAPTDSTSPEEKSRFDEGFGRKTMNTPSGPDVHILVDQKENPLEESKVVKNLNNFENAHLACLDIIVQYDEVVQDDKKESLEDKENTKAWNNDDHKSSIDSHTPDQEAMSTIITRPSLEP</sequence>
<feature type="compositionally biased region" description="Basic and acidic residues" evidence="1">
    <location>
        <begin position="150"/>
        <end position="178"/>
    </location>
</feature>
<evidence type="ECO:0000256" key="1">
    <source>
        <dbReference type="SAM" id="MobiDB-lite"/>
    </source>
</evidence>
<gene>
    <name evidence="2" type="ORF">LSAT_V11C400203140</name>
</gene>
<evidence type="ECO:0000313" key="2">
    <source>
        <dbReference type="EMBL" id="KAJ0209222.1"/>
    </source>
</evidence>
<dbReference type="Proteomes" id="UP000235145">
    <property type="component" value="Unassembled WGS sequence"/>
</dbReference>
<keyword evidence="3" id="KW-1185">Reference proteome</keyword>
<comment type="caution">
    <text evidence="2">The sequence shown here is derived from an EMBL/GenBank/DDBJ whole genome shotgun (WGS) entry which is preliminary data.</text>
</comment>